<name>C1D2E5_DEIDV</name>
<dbReference type="NCBIfam" id="TIGR02431">
    <property type="entry name" value="pcaR_pcaU"/>
    <property type="match status" value="1"/>
</dbReference>
<dbReference type="Proteomes" id="UP000002208">
    <property type="component" value="Plasmid 1"/>
</dbReference>
<dbReference type="PANTHER" id="PTHR30136:SF34">
    <property type="entry name" value="TRANSCRIPTIONAL REGULATOR"/>
    <property type="match status" value="1"/>
</dbReference>
<feature type="domain" description="IclR-ED" evidence="5">
    <location>
        <begin position="82"/>
        <end position="266"/>
    </location>
</feature>
<feature type="domain" description="HTH iclR-type" evidence="4">
    <location>
        <begin position="21"/>
        <end position="81"/>
    </location>
</feature>
<dbReference type="KEGG" id="ddr:Deide_1p01410"/>
<keyword evidence="1" id="KW-0805">Transcription regulation</keyword>
<dbReference type="GO" id="GO:0003700">
    <property type="term" value="F:DNA-binding transcription factor activity"/>
    <property type="evidence" value="ECO:0007669"/>
    <property type="project" value="TreeGrafter"/>
</dbReference>
<evidence type="ECO:0000256" key="1">
    <source>
        <dbReference type="ARBA" id="ARBA00023015"/>
    </source>
</evidence>
<dbReference type="GO" id="GO:0045893">
    <property type="term" value="P:positive regulation of DNA-templated transcription"/>
    <property type="evidence" value="ECO:0007669"/>
    <property type="project" value="InterPro"/>
</dbReference>
<evidence type="ECO:0000313" key="7">
    <source>
        <dbReference type="Proteomes" id="UP000002208"/>
    </source>
</evidence>
<dbReference type="InterPro" id="IPR029016">
    <property type="entry name" value="GAF-like_dom_sf"/>
</dbReference>
<keyword evidence="6" id="KW-0614">Plasmid</keyword>
<dbReference type="OrthoDB" id="9791752at2"/>
<evidence type="ECO:0000259" key="4">
    <source>
        <dbReference type="PROSITE" id="PS51077"/>
    </source>
</evidence>
<geneLocation type="plasmid" evidence="7">
    <name>pDeide1</name>
</geneLocation>
<dbReference type="AlphaFoldDB" id="C1D2E5"/>
<dbReference type="HOGENOM" id="CLU_062618_0_1_0"/>
<evidence type="ECO:0000256" key="3">
    <source>
        <dbReference type="ARBA" id="ARBA00023163"/>
    </source>
</evidence>
<dbReference type="GO" id="GO:0046278">
    <property type="term" value="P:3,4-dihydroxybenzoate metabolic process"/>
    <property type="evidence" value="ECO:0007669"/>
    <property type="project" value="InterPro"/>
</dbReference>
<proteinExistence type="predicted"/>
<organism evidence="6 7">
    <name type="scientific">Deinococcus deserti (strain DSM 17065 / CIP 109153 / LMG 22923 / VCD115)</name>
    <dbReference type="NCBI Taxonomy" id="546414"/>
    <lineage>
        <taxon>Bacteria</taxon>
        <taxon>Thermotogati</taxon>
        <taxon>Deinococcota</taxon>
        <taxon>Deinococci</taxon>
        <taxon>Deinococcales</taxon>
        <taxon>Deinococcaceae</taxon>
        <taxon>Deinococcus</taxon>
    </lineage>
</organism>
<dbReference type="PROSITE" id="PS51078">
    <property type="entry name" value="ICLR_ED"/>
    <property type="match status" value="1"/>
</dbReference>
<dbReference type="InterPro" id="IPR014757">
    <property type="entry name" value="Tscrpt_reg_IclR_C"/>
</dbReference>
<dbReference type="SUPFAM" id="SSF55781">
    <property type="entry name" value="GAF domain-like"/>
    <property type="match status" value="1"/>
</dbReference>
<evidence type="ECO:0000259" key="5">
    <source>
        <dbReference type="PROSITE" id="PS51078"/>
    </source>
</evidence>
<dbReference type="GO" id="GO:0045892">
    <property type="term" value="P:negative regulation of DNA-templated transcription"/>
    <property type="evidence" value="ECO:0007669"/>
    <property type="project" value="TreeGrafter"/>
</dbReference>
<dbReference type="SUPFAM" id="SSF46785">
    <property type="entry name" value="Winged helix' DNA-binding domain"/>
    <property type="match status" value="1"/>
</dbReference>
<dbReference type="InterPro" id="IPR050707">
    <property type="entry name" value="HTH_MetabolicPath_Reg"/>
</dbReference>
<keyword evidence="7" id="KW-1185">Reference proteome</keyword>
<dbReference type="Gene3D" id="3.30.450.40">
    <property type="match status" value="1"/>
</dbReference>
<dbReference type="RefSeq" id="WP_012694707.1">
    <property type="nucleotide sequence ID" value="NC_012527.1"/>
</dbReference>
<sequence length="266" mass="28376">MIASPQSADGNRLDDGSGDTIQALVRGLQVIRAFDARHQRMTLTEVAGETGLTRATARRCLLTLHQLGYVSWDGKYFGLTPKILTLGYAYLSSTSLPTIVQPALVHLSQQTGASCSACILDSTEAVIVARASPQRFNSTDLGVGSRLPLYCTSLGHVLLAELSDEQFEAYLDQTPLVSHTAATLTQAEDVRAAVRLAGTQGFAINAEGLETGLRSISVPLRNTLGHVVAAMSATVPVSVASEQEMQDRLLPVLRSQATLLQQMLTA</sequence>
<dbReference type="Gene3D" id="1.10.10.10">
    <property type="entry name" value="Winged helix-like DNA-binding domain superfamily/Winged helix DNA-binding domain"/>
    <property type="match status" value="1"/>
</dbReference>
<dbReference type="Pfam" id="PF01614">
    <property type="entry name" value="IclR_C"/>
    <property type="match status" value="1"/>
</dbReference>
<dbReference type="GO" id="GO:0003677">
    <property type="term" value="F:DNA binding"/>
    <property type="evidence" value="ECO:0007669"/>
    <property type="project" value="UniProtKB-KW"/>
</dbReference>
<dbReference type="SMART" id="SM00346">
    <property type="entry name" value="HTH_ICLR"/>
    <property type="match status" value="1"/>
</dbReference>
<protein>
    <submittedName>
        <fullName evidence="6">Putative transcriptional regulator, IclR family putative Pca regulon regulatory protein</fullName>
    </submittedName>
</protein>
<keyword evidence="3" id="KW-0804">Transcription</keyword>
<dbReference type="InterPro" id="IPR005471">
    <property type="entry name" value="Tscrpt_reg_IclR_N"/>
</dbReference>
<dbReference type="InterPro" id="IPR012794">
    <property type="entry name" value="PcaR_PcaU"/>
</dbReference>
<dbReference type="InterPro" id="IPR036390">
    <property type="entry name" value="WH_DNA-bd_sf"/>
</dbReference>
<dbReference type="Pfam" id="PF09339">
    <property type="entry name" value="HTH_IclR"/>
    <property type="match status" value="1"/>
</dbReference>
<evidence type="ECO:0000313" key="6">
    <source>
        <dbReference type="EMBL" id="ACO47584.1"/>
    </source>
</evidence>
<dbReference type="EMBL" id="CP001115">
    <property type="protein sequence ID" value="ACO47584.1"/>
    <property type="molecule type" value="Genomic_DNA"/>
</dbReference>
<accession>C1D2E5</accession>
<keyword evidence="2" id="KW-0238">DNA-binding</keyword>
<evidence type="ECO:0000256" key="2">
    <source>
        <dbReference type="ARBA" id="ARBA00023125"/>
    </source>
</evidence>
<dbReference type="InterPro" id="IPR036388">
    <property type="entry name" value="WH-like_DNA-bd_sf"/>
</dbReference>
<dbReference type="PANTHER" id="PTHR30136">
    <property type="entry name" value="HELIX-TURN-HELIX TRANSCRIPTIONAL REGULATOR, ICLR FAMILY"/>
    <property type="match status" value="1"/>
</dbReference>
<reference evidence="6 7" key="1">
    <citation type="journal article" date="2009" name="PLoS Genet.">
        <title>Alliance of proteomics and genomics to unravel the specificities of Sahara bacterium Deinococcus deserti.</title>
        <authorList>
            <person name="de Groot A."/>
            <person name="Dulermo R."/>
            <person name="Ortet P."/>
            <person name="Blanchard L."/>
            <person name="Guerin P."/>
            <person name="Fernandez B."/>
            <person name="Vacherie B."/>
            <person name="Dossat C."/>
            <person name="Jolivet E."/>
            <person name="Siguier P."/>
            <person name="Chandler M."/>
            <person name="Barakat M."/>
            <person name="Dedieu A."/>
            <person name="Barbe V."/>
            <person name="Heulin T."/>
            <person name="Sommer S."/>
            <person name="Achouak W."/>
            <person name="Armengaud J."/>
        </authorList>
    </citation>
    <scope>NUCLEOTIDE SEQUENCE [LARGE SCALE GENOMIC DNA]</scope>
    <source>
        <strain evidence="7">DSM 17065 / CIP 109153 / LMG 22923 / VCD115</strain>
        <plasmid evidence="7">pDeide1</plasmid>
    </source>
</reference>
<dbReference type="PROSITE" id="PS51077">
    <property type="entry name" value="HTH_ICLR"/>
    <property type="match status" value="1"/>
</dbReference>
<gene>
    <name evidence="6" type="ordered locus">Deide_1p01410</name>
</gene>